<reference evidence="1 2" key="1">
    <citation type="submission" date="2020-10" db="EMBL/GenBank/DDBJ databases">
        <title>Connecting structure to function with the recovery of over 1000 high-quality activated sludge metagenome-assembled genomes encoding full-length rRNA genes using long-read sequencing.</title>
        <authorList>
            <person name="Singleton C.M."/>
            <person name="Petriglieri F."/>
            <person name="Kristensen J.M."/>
            <person name="Kirkegaard R.H."/>
            <person name="Michaelsen T.Y."/>
            <person name="Andersen M.H."/>
            <person name="Karst S.M."/>
            <person name="Dueholm M.S."/>
            <person name="Nielsen P.H."/>
            <person name="Albertsen M."/>
        </authorList>
    </citation>
    <scope>NUCLEOTIDE SEQUENCE [LARGE SCALE GENOMIC DNA]</scope>
    <source>
        <strain evidence="1">EsbW_18-Q3-R4-48_BATAC.285</strain>
    </source>
</reference>
<dbReference type="AlphaFoldDB" id="A0A935UFS1"/>
<name>A0A935UFS1_9PROT</name>
<protein>
    <submittedName>
        <fullName evidence="1">Uncharacterized protein</fullName>
    </submittedName>
</protein>
<dbReference type="Proteomes" id="UP000697998">
    <property type="component" value="Unassembled WGS sequence"/>
</dbReference>
<evidence type="ECO:0000313" key="1">
    <source>
        <dbReference type="EMBL" id="MBK7675306.1"/>
    </source>
</evidence>
<dbReference type="EMBL" id="JADJMH010000009">
    <property type="protein sequence ID" value="MBK7675306.1"/>
    <property type="molecule type" value="Genomic_DNA"/>
</dbReference>
<accession>A0A935UFS1</accession>
<gene>
    <name evidence="1" type="ORF">IPJ27_11410</name>
</gene>
<organism evidence="1 2">
    <name type="scientific">Candidatus Accumulibacter proximus</name>
    <dbReference type="NCBI Taxonomy" id="2954385"/>
    <lineage>
        <taxon>Bacteria</taxon>
        <taxon>Pseudomonadati</taxon>
        <taxon>Pseudomonadota</taxon>
        <taxon>Betaproteobacteria</taxon>
        <taxon>Candidatus Accumulibacter</taxon>
    </lineage>
</organism>
<comment type="caution">
    <text evidence="1">The sequence shown here is derived from an EMBL/GenBank/DDBJ whole genome shotgun (WGS) entry which is preliminary data.</text>
</comment>
<sequence length="63" mass="6907">MAIYGIRLKAGDDVFRVVRGGSWGVHRAVDRAFAHCPFRGENIPGDWAGGFGFRAVLRSSPVF</sequence>
<evidence type="ECO:0000313" key="2">
    <source>
        <dbReference type="Proteomes" id="UP000697998"/>
    </source>
</evidence>
<proteinExistence type="predicted"/>